<dbReference type="OrthoDB" id="3176171at2759"/>
<evidence type="ECO:0000256" key="4">
    <source>
        <dbReference type="ARBA" id="ARBA00023175"/>
    </source>
</evidence>
<dbReference type="PRINTS" id="PR00380">
    <property type="entry name" value="KINESINHEAVY"/>
</dbReference>
<keyword evidence="2" id="KW-0963">Cytoplasm</keyword>
<keyword evidence="4 6" id="KW-0505">Motor protein</keyword>
<dbReference type="InterPro" id="IPR036961">
    <property type="entry name" value="Kinesin_motor_dom_sf"/>
</dbReference>
<dbReference type="PANTHER" id="PTHR47971:SF8">
    <property type="entry name" value="KINESIN-LIKE PROTEIN"/>
    <property type="match status" value="1"/>
</dbReference>
<dbReference type="GO" id="GO:0008017">
    <property type="term" value="F:microtubule binding"/>
    <property type="evidence" value="ECO:0007669"/>
    <property type="project" value="InterPro"/>
</dbReference>
<sequence length="451" mass="49451">MTSAAPKANSINVFARWRQLGQSEAAHGEITRSTSFADSRSLLSVSISQQDSGRNHSWTSSSAFTGVLNPEDDNGAVYDSIVGPAIPQVLRGGSCNFFAYGHSGSGKTHTIIGYNHDEDKELGLCLAAARQLFEAVHVLNKENTAPEKLGIGFSLFEMRKKSAFDLLNQRTECHIREGHDGKVHIRGKTEMLEGGKVRVCPIVKRPCWTYEFLRQELTLALGRRAVGSSSVHEQSSRTHAILELEIICQSLVDARQAVTDRQSELVPVGKRATDITIEEQRKAIIVLPEGGWASNPDYNINQERIDAAEADKAEHEARVAAAEDLVDNILKSSVSPCLGARMVFVDLAGAEYHQQGGAQLHLPRQTPQERQEGRQINTDLLALKEVIRAWSQNQPRIPFRSSALTMVLREHFSSSENGNSSIIVTVSSAKEQYAATLNSLKYGSLIGIVNA</sequence>
<dbReference type="VEuPathDB" id="FungiDB:L203_06591"/>
<gene>
    <name evidence="7" type="ORF">L203_103263</name>
</gene>
<evidence type="ECO:0000313" key="7">
    <source>
        <dbReference type="EMBL" id="WVN88064.1"/>
    </source>
</evidence>
<feature type="binding site" evidence="6">
    <location>
        <begin position="101"/>
        <end position="108"/>
    </location>
    <ligand>
        <name>ATP</name>
        <dbReference type="ChEBI" id="CHEBI:30616"/>
    </ligand>
</feature>
<dbReference type="GO" id="GO:0007018">
    <property type="term" value="P:microtubule-based movement"/>
    <property type="evidence" value="ECO:0007669"/>
    <property type="project" value="InterPro"/>
</dbReference>
<evidence type="ECO:0000256" key="3">
    <source>
        <dbReference type="ARBA" id="ARBA00022701"/>
    </source>
</evidence>
<dbReference type="GO" id="GO:0007019">
    <property type="term" value="P:microtubule depolymerization"/>
    <property type="evidence" value="ECO:0007669"/>
    <property type="project" value="TreeGrafter"/>
</dbReference>
<dbReference type="PANTHER" id="PTHR47971">
    <property type="entry name" value="KINESIN-RELATED PROTEIN 6"/>
    <property type="match status" value="1"/>
</dbReference>
<evidence type="ECO:0000256" key="6">
    <source>
        <dbReference type="PROSITE-ProRule" id="PRU00283"/>
    </source>
</evidence>
<dbReference type="AlphaFoldDB" id="A0A1E3HF59"/>
<dbReference type="Pfam" id="PF00225">
    <property type="entry name" value="Kinesin"/>
    <property type="match status" value="2"/>
</dbReference>
<dbReference type="SMART" id="SM00129">
    <property type="entry name" value="KISc"/>
    <property type="match status" value="1"/>
</dbReference>
<dbReference type="InterPro" id="IPR027640">
    <property type="entry name" value="Kinesin-like_fam"/>
</dbReference>
<evidence type="ECO:0000256" key="5">
    <source>
        <dbReference type="ARBA" id="ARBA00023212"/>
    </source>
</evidence>
<name>A0A1E3HF59_9TREE</name>
<keyword evidence="6" id="KW-0067">ATP-binding</keyword>
<keyword evidence="8" id="KW-1185">Reference proteome</keyword>
<dbReference type="InterPro" id="IPR001752">
    <property type="entry name" value="Kinesin_motor_dom"/>
</dbReference>
<comment type="similarity">
    <text evidence="6">Belongs to the TRAFAC class myosin-kinesin ATPase superfamily. Kinesin family.</text>
</comment>
<reference evidence="7" key="3">
    <citation type="submission" date="2024-01" db="EMBL/GenBank/DDBJ databases">
        <authorList>
            <person name="Coelho M.A."/>
            <person name="David-Palma M."/>
            <person name="Shea T."/>
            <person name="Sun S."/>
            <person name="Cuomo C.A."/>
            <person name="Heitman J."/>
        </authorList>
    </citation>
    <scope>NUCLEOTIDE SEQUENCE</scope>
    <source>
        <strain evidence="7">CBS 7841</strain>
    </source>
</reference>
<dbReference type="Gene3D" id="3.40.850.10">
    <property type="entry name" value="Kinesin motor domain"/>
    <property type="match status" value="1"/>
</dbReference>
<keyword evidence="6" id="KW-0547">Nucleotide-binding</keyword>
<dbReference type="InterPro" id="IPR027417">
    <property type="entry name" value="P-loop_NTPase"/>
</dbReference>
<reference evidence="7" key="2">
    <citation type="journal article" date="2022" name="Elife">
        <title>Obligate sexual reproduction of a homothallic fungus closely related to the Cryptococcus pathogenic species complex.</title>
        <authorList>
            <person name="Passer A.R."/>
            <person name="Clancey S.A."/>
            <person name="Shea T."/>
            <person name="David-Palma M."/>
            <person name="Averette A.F."/>
            <person name="Boekhout T."/>
            <person name="Porcel B.M."/>
            <person name="Nowrousian M."/>
            <person name="Cuomo C.A."/>
            <person name="Sun S."/>
            <person name="Heitman J."/>
            <person name="Coelho M.A."/>
        </authorList>
    </citation>
    <scope>NUCLEOTIDE SEQUENCE</scope>
    <source>
        <strain evidence="7">CBS 7841</strain>
    </source>
</reference>
<evidence type="ECO:0000256" key="1">
    <source>
        <dbReference type="ARBA" id="ARBA00004245"/>
    </source>
</evidence>
<evidence type="ECO:0000256" key="2">
    <source>
        <dbReference type="ARBA" id="ARBA00022490"/>
    </source>
</evidence>
<keyword evidence="5" id="KW-0206">Cytoskeleton</keyword>
<protein>
    <submittedName>
        <fullName evidence="7">Uncharacterized protein</fullName>
    </submittedName>
</protein>
<comment type="subcellular location">
    <subcellularLocation>
        <location evidence="1">Cytoplasm</location>
        <location evidence="1">Cytoskeleton</location>
    </subcellularLocation>
</comment>
<dbReference type="GeneID" id="91087474"/>
<dbReference type="KEGG" id="cdep:91087474"/>
<dbReference type="GO" id="GO:0003777">
    <property type="term" value="F:microtubule motor activity"/>
    <property type="evidence" value="ECO:0007669"/>
    <property type="project" value="InterPro"/>
</dbReference>
<accession>A0A1E3HF59</accession>
<dbReference type="EMBL" id="CP143787">
    <property type="protein sequence ID" value="WVN88064.1"/>
    <property type="molecule type" value="Genomic_DNA"/>
</dbReference>
<proteinExistence type="inferred from homology"/>
<dbReference type="RefSeq" id="XP_066068764.1">
    <property type="nucleotide sequence ID" value="XM_066212667.1"/>
</dbReference>
<dbReference type="PROSITE" id="PS50067">
    <property type="entry name" value="KINESIN_MOTOR_2"/>
    <property type="match status" value="1"/>
</dbReference>
<dbReference type="SUPFAM" id="SSF52540">
    <property type="entry name" value="P-loop containing nucleoside triphosphate hydrolases"/>
    <property type="match status" value="1"/>
</dbReference>
<reference evidence="7" key="1">
    <citation type="submission" date="2016-06" db="EMBL/GenBank/DDBJ databases">
        <authorList>
            <person name="Cuomo C."/>
            <person name="Litvintseva A."/>
            <person name="Heitman J."/>
            <person name="Chen Y."/>
            <person name="Sun S."/>
            <person name="Springer D."/>
            <person name="Dromer F."/>
            <person name="Young S."/>
            <person name="Zeng Q."/>
            <person name="Chapman S."/>
            <person name="Gujja S."/>
            <person name="Saif S."/>
            <person name="Birren B."/>
        </authorList>
    </citation>
    <scope>NUCLEOTIDE SEQUENCE</scope>
    <source>
        <strain evidence="7">CBS 7841</strain>
    </source>
</reference>
<dbReference type="GO" id="GO:0005874">
    <property type="term" value="C:microtubule"/>
    <property type="evidence" value="ECO:0007669"/>
    <property type="project" value="UniProtKB-KW"/>
</dbReference>
<keyword evidence="3" id="KW-0493">Microtubule</keyword>
<dbReference type="Proteomes" id="UP000094043">
    <property type="component" value="Chromosome 4"/>
</dbReference>
<organism evidence="7 8">
    <name type="scientific">Cryptococcus depauperatus CBS 7841</name>
    <dbReference type="NCBI Taxonomy" id="1295531"/>
    <lineage>
        <taxon>Eukaryota</taxon>
        <taxon>Fungi</taxon>
        <taxon>Dikarya</taxon>
        <taxon>Basidiomycota</taxon>
        <taxon>Agaricomycotina</taxon>
        <taxon>Tremellomycetes</taxon>
        <taxon>Tremellales</taxon>
        <taxon>Cryptococcaceae</taxon>
        <taxon>Cryptococcus</taxon>
    </lineage>
</organism>
<dbReference type="GO" id="GO:0005524">
    <property type="term" value="F:ATP binding"/>
    <property type="evidence" value="ECO:0007669"/>
    <property type="project" value="UniProtKB-UniRule"/>
</dbReference>
<evidence type="ECO:0000313" key="8">
    <source>
        <dbReference type="Proteomes" id="UP000094043"/>
    </source>
</evidence>